<dbReference type="InterPro" id="IPR011006">
    <property type="entry name" value="CheY-like_superfamily"/>
</dbReference>
<dbReference type="PROSITE" id="PS50110">
    <property type="entry name" value="RESPONSE_REGULATORY"/>
    <property type="match status" value="1"/>
</dbReference>
<sequence>MSAPILIVDDDPVQRRLLEAAVNKFGHDAILAHDGEAALKTLEHSGAGNVSVVILDLVMPGMDGIGVLEAMRERQIATPVIVQTAKGGIETVVSAMRNGAFDFVVKPASPDRLKAAISNALKVEALGGSAKRGPRQGGHLTFKDLVTNSPAMERVIRLGQKAAASSIPILIEGESGVGKELVARAIQGSGARRSRPFITVNCGAIPDNLVESILFGHEKGSFTGATEKHTGKFVEAHTGTLFLDEIGDLPLDVQVKLLRAVQEGEVDPVGGRSTVKVDIRLISATHRNLLQQVKDGKFREDLFYRLNVYPIFVPPLRERSDDIPYLVRHFMKRVPPSETRGRIVDISSSTLKMLQAYDWPGNIRQLENAVFRACVLCEDDVLTEEEFPQIRTQVEGVVRLDDVAVEAAPAIADEPVRVQPARDYRETVPAVPARQQHFGLVAALDERGNVRTLADVELEMIRLAIDHYGGQMSEVARRLGIGRSTLYRKLKEYGIDPDAGRERLQ</sequence>
<keyword evidence="5 17" id="KW-0597">Phosphoprotein</keyword>
<dbReference type="GO" id="GO:0005737">
    <property type="term" value="C:cytoplasm"/>
    <property type="evidence" value="ECO:0007669"/>
    <property type="project" value="UniProtKB-SubCell"/>
</dbReference>
<evidence type="ECO:0000256" key="11">
    <source>
        <dbReference type="ARBA" id="ARBA00023159"/>
    </source>
</evidence>
<feature type="domain" description="Response regulatory" evidence="19">
    <location>
        <begin position="4"/>
        <end position="121"/>
    </location>
</feature>
<reference evidence="20 21" key="1">
    <citation type="submission" date="2018-11" db="EMBL/GenBank/DDBJ databases">
        <title>Pseudaminobacter arsenicus sp. nov., an arsenic-resistant bacterium isolated from arsenic-rich aquifers.</title>
        <authorList>
            <person name="Mu Y."/>
        </authorList>
    </citation>
    <scope>NUCLEOTIDE SEQUENCE [LARGE SCALE GENOMIC DNA]</scope>
    <source>
        <strain evidence="20 21">CB3</strain>
    </source>
</reference>
<keyword evidence="3" id="KW-0963">Cytoplasm</keyword>
<accession>A0A432V5S2</accession>
<dbReference type="PANTHER" id="PTHR32071:SF95">
    <property type="entry name" value="DNA-BINDING TRANSCRIPTIONAL REGULATOR NTRC"/>
    <property type="match status" value="1"/>
</dbReference>
<dbReference type="SUPFAM" id="SSF52540">
    <property type="entry name" value="P-loop containing nucleoside triphosphate hydrolases"/>
    <property type="match status" value="1"/>
</dbReference>
<keyword evidence="11" id="KW-0010">Activator</keyword>
<evidence type="ECO:0000256" key="4">
    <source>
        <dbReference type="ARBA" id="ARBA00022491"/>
    </source>
</evidence>
<dbReference type="InterPro" id="IPR027417">
    <property type="entry name" value="P-loop_NTPase"/>
</dbReference>
<dbReference type="AlphaFoldDB" id="A0A432V5S2"/>
<keyword evidence="6" id="KW-0547">Nucleotide-binding</keyword>
<dbReference type="Proteomes" id="UP000281647">
    <property type="component" value="Unassembled WGS sequence"/>
</dbReference>
<dbReference type="SMART" id="SM00448">
    <property type="entry name" value="REC"/>
    <property type="match status" value="1"/>
</dbReference>
<dbReference type="GO" id="GO:0005524">
    <property type="term" value="F:ATP binding"/>
    <property type="evidence" value="ECO:0007669"/>
    <property type="project" value="UniProtKB-KW"/>
</dbReference>
<dbReference type="RefSeq" id="WP_128627092.1">
    <property type="nucleotide sequence ID" value="NZ_RKST01000011.1"/>
</dbReference>
<evidence type="ECO:0000256" key="12">
    <source>
        <dbReference type="ARBA" id="ARBA00023163"/>
    </source>
</evidence>
<keyword evidence="8" id="KW-0902">Two-component regulatory system</keyword>
<dbReference type="InterPro" id="IPR025662">
    <property type="entry name" value="Sigma_54_int_dom_ATP-bd_1"/>
</dbReference>
<dbReference type="PROSITE" id="PS00676">
    <property type="entry name" value="SIGMA54_INTERACT_2"/>
    <property type="match status" value="1"/>
</dbReference>
<comment type="caution">
    <text evidence="20">The sequence shown here is derived from an EMBL/GenBank/DDBJ whole genome shotgun (WGS) entry which is preliminary data.</text>
</comment>
<dbReference type="GO" id="GO:0000160">
    <property type="term" value="P:phosphorelay signal transduction system"/>
    <property type="evidence" value="ECO:0007669"/>
    <property type="project" value="UniProtKB-KW"/>
</dbReference>
<keyword evidence="9" id="KW-0805">Transcription regulation</keyword>
<evidence type="ECO:0000313" key="21">
    <source>
        <dbReference type="Proteomes" id="UP000281647"/>
    </source>
</evidence>
<dbReference type="PANTHER" id="PTHR32071">
    <property type="entry name" value="TRANSCRIPTIONAL REGULATORY PROTEIN"/>
    <property type="match status" value="1"/>
</dbReference>
<dbReference type="SUPFAM" id="SSF52172">
    <property type="entry name" value="CheY-like"/>
    <property type="match status" value="1"/>
</dbReference>
<dbReference type="InterPro" id="IPR002078">
    <property type="entry name" value="Sigma_54_int"/>
</dbReference>
<dbReference type="PRINTS" id="PR01590">
    <property type="entry name" value="HTHFIS"/>
</dbReference>
<dbReference type="PROSITE" id="PS50045">
    <property type="entry name" value="SIGMA54_INTERACT_4"/>
    <property type="match status" value="1"/>
</dbReference>
<evidence type="ECO:0000256" key="8">
    <source>
        <dbReference type="ARBA" id="ARBA00023012"/>
    </source>
</evidence>
<proteinExistence type="predicted"/>
<protein>
    <recommendedName>
        <fullName evidence="2">DNA-binding transcriptional regulator NtrC</fullName>
    </recommendedName>
    <alternativeName>
        <fullName evidence="14">Nitrogen regulation protein NR(I)</fullName>
    </alternativeName>
    <alternativeName>
        <fullName evidence="15">Nitrogen regulator I</fullName>
    </alternativeName>
</protein>
<evidence type="ECO:0000313" key="20">
    <source>
        <dbReference type="EMBL" id="RUM97500.1"/>
    </source>
</evidence>
<evidence type="ECO:0000256" key="17">
    <source>
        <dbReference type="PROSITE-ProRule" id="PRU00169"/>
    </source>
</evidence>
<dbReference type="OrthoDB" id="9804019at2"/>
<comment type="function">
    <text evidence="16">Member of the two-component regulatory system NtrB/NtrC, which controls expression of the nitrogen-regulated (ntr) genes in response to nitrogen limitation. Phosphorylated NtrC binds directly to DNA and stimulates the formation of open promoter-sigma54-RNA polymerase complexes.</text>
</comment>
<keyword evidence="10" id="KW-0238">DNA-binding</keyword>
<evidence type="ECO:0000259" key="18">
    <source>
        <dbReference type="PROSITE" id="PS50045"/>
    </source>
</evidence>
<evidence type="ECO:0000256" key="1">
    <source>
        <dbReference type="ARBA" id="ARBA00004496"/>
    </source>
</evidence>
<dbReference type="GO" id="GO:0043565">
    <property type="term" value="F:sequence-specific DNA binding"/>
    <property type="evidence" value="ECO:0007669"/>
    <property type="project" value="InterPro"/>
</dbReference>
<dbReference type="InterPro" id="IPR003593">
    <property type="entry name" value="AAA+_ATPase"/>
</dbReference>
<evidence type="ECO:0000259" key="19">
    <source>
        <dbReference type="PROSITE" id="PS50110"/>
    </source>
</evidence>
<name>A0A432V5S2_9HYPH</name>
<evidence type="ECO:0000256" key="3">
    <source>
        <dbReference type="ARBA" id="ARBA00022490"/>
    </source>
</evidence>
<dbReference type="EMBL" id="RKST01000011">
    <property type="protein sequence ID" value="RUM97500.1"/>
    <property type="molecule type" value="Genomic_DNA"/>
</dbReference>
<dbReference type="Gene3D" id="1.10.8.60">
    <property type="match status" value="1"/>
</dbReference>
<evidence type="ECO:0000256" key="15">
    <source>
        <dbReference type="ARBA" id="ARBA00031910"/>
    </source>
</evidence>
<evidence type="ECO:0000256" key="14">
    <source>
        <dbReference type="ARBA" id="ARBA00029881"/>
    </source>
</evidence>
<dbReference type="Pfam" id="PF25601">
    <property type="entry name" value="AAA_lid_14"/>
    <property type="match status" value="1"/>
</dbReference>
<dbReference type="Gene3D" id="3.40.50.2300">
    <property type="match status" value="1"/>
</dbReference>
<dbReference type="Pfam" id="PF02954">
    <property type="entry name" value="HTH_8"/>
    <property type="match status" value="1"/>
</dbReference>
<dbReference type="InterPro" id="IPR001789">
    <property type="entry name" value="Sig_transdc_resp-reg_receiver"/>
</dbReference>
<dbReference type="Gene3D" id="1.10.10.60">
    <property type="entry name" value="Homeodomain-like"/>
    <property type="match status" value="1"/>
</dbReference>
<evidence type="ECO:0000256" key="5">
    <source>
        <dbReference type="ARBA" id="ARBA00022553"/>
    </source>
</evidence>
<dbReference type="SUPFAM" id="SSF46689">
    <property type="entry name" value="Homeodomain-like"/>
    <property type="match status" value="1"/>
</dbReference>
<evidence type="ECO:0000256" key="6">
    <source>
        <dbReference type="ARBA" id="ARBA00022741"/>
    </source>
</evidence>
<dbReference type="InterPro" id="IPR025944">
    <property type="entry name" value="Sigma_54_int_dom_CS"/>
</dbReference>
<dbReference type="InterPro" id="IPR002197">
    <property type="entry name" value="HTH_Fis"/>
</dbReference>
<keyword evidence="7" id="KW-0067">ATP-binding</keyword>
<dbReference type="InterPro" id="IPR025943">
    <property type="entry name" value="Sigma_54_int_dom_ATP-bd_2"/>
</dbReference>
<evidence type="ECO:0000256" key="13">
    <source>
        <dbReference type="ARBA" id="ARBA00023231"/>
    </source>
</evidence>
<evidence type="ECO:0000256" key="7">
    <source>
        <dbReference type="ARBA" id="ARBA00022840"/>
    </source>
</evidence>
<keyword evidence="13" id="KW-0535">Nitrogen fixation</keyword>
<evidence type="ECO:0000256" key="10">
    <source>
        <dbReference type="ARBA" id="ARBA00023125"/>
    </source>
</evidence>
<dbReference type="GO" id="GO:0006355">
    <property type="term" value="P:regulation of DNA-templated transcription"/>
    <property type="evidence" value="ECO:0007669"/>
    <property type="project" value="InterPro"/>
</dbReference>
<keyword evidence="21" id="KW-1185">Reference proteome</keyword>
<dbReference type="FunFam" id="3.40.50.300:FF:000006">
    <property type="entry name" value="DNA-binding transcriptional regulator NtrC"/>
    <property type="match status" value="1"/>
</dbReference>
<evidence type="ECO:0000256" key="2">
    <source>
        <dbReference type="ARBA" id="ARBA00019059"/>
    </source>
</evidence>
<dbReference type="Gene3D" id="3.40.50.300">
    <property type="entry name" value="P-loop containing nucleotide triphosphate hydrolases"/>
    <property type="match status" value="1"/>
</dbReference>
<dbReference type="CDD" id="cd00009">
    <property type="entry name" value="AAA"/>
    <property type="match status" value="1"/>
</dbReference>
<comment type="subcellular location">
    <subcellularLocation>
        <location evidence="1">Cytoplasm</location>
    </subcellularLocation>
</comment>
<keyword evidence="4" id="KW-0678">Repressor</keyword>
<evidence type="ECO:0000256" key="16">
    <source>
        <dbReference type="ARBA" id="ARBA00043886"/>
    </source>
</evidence>
<dbReference type="SMART" id="SM00382">
    <property type="entry name" value="AAA"/>
    <property type="match status" value="1"/>
</dbReference>
<dbReference type="InterPro" id="IPR009057">
    <property type="entry name" value="Homeodomain-like_sf"/>
</dbReference>
<dbReference type="PROSITE" id="PS00688">
    <property type="entry name" value="SIGMA54_INTERACT_3"/>
    <property type="match status" value="1"/>
</dbReference>
<dbReference type="Pfam" id="PF00158">
    <property type="entry name" value="Sigma54_activat"/>
    <property type="match status" value="1"/>
</dbReference>
<evidence type="ECO:0000256" key="9">
    <source>
        <dbReference type="ARBA" id="ARBA00023015"/>
    </source>
</evidence>
<feature type="modified residue" description="4-aspartylphosphate" evidence="17">
    <location>
        <position position="56"/>
    </location>
</feature>
<gene>
    <name evidence="20" type="ORF">EET67_12660</name>
</gene>
<dbReference type="InterPro" id="IPR058031">
    <property type="entry name" value="AAA_lid_NorR"/>
</dbReference>
<organism evidence="20 21">
    <name type="scientific">Borborobacter arsenicus</name>
    <dbReference type="NCBI Taxonomy" id="1851146"/>
    <lineage>
        <taxon>Bacteria</taxon>
        <taxon>Pseudomonadati</taxon>
        <taxon>Pseudomonadota</taxon>
        <taxon>Alphaproteobacteria</taxon>
        <taxon>Hyphomicrobiales</taxon>
        <taxon>Phyllobacteriaceae</taxon>
        <taxon>Borborobacter</taxon>
    </lineage>
</organism>
<feature type="domain" description="Sigma-54 factor interaction" evidence="18">
    <location>
        <begin position="145"/>
        <end position="375"/>
    </location>
</feature>
<dbReference type="Pfam" id="PF00072">
    <property type="entry name" value="Response_reg"/>
    <property type="match status" value="1"/>
</dbReference>
<dbReference type="PROSITE" id="PS00675">
    <property type="entry name" value="SIGMA54_INTERACT_1"/>
    <property type="match status" value="1"/>
</dbReference>
<keyword evidence="12" id="KW-0804">Transcription</keyword>